<evidence type="ECO:0000256" key="1">
    <source>
        <dbReference type="SAM" id="Phobius"/>
    </source>
</evidence>
<dbReference type="PANTHER" id="PTHR35395:SF1">
    <property type="entry name" value="DUF6536 DOMAIN-CONTAINING PROTEIN"/>
    <property type="match status" value="1"/>
</dbReference>
<dbReference type="Pfam" id="PF20163">
    <property type="entry name" value="DUF6536"/>
    <property type="match status" value="1"/>
</dbReference>
<name>A0A9W4RWP2_9PEZI</name>
<dbReference type="AlphaFoldDB" id="A0A9W4RWP2"/>
<comment type="caution">
    <text evidence="3">The sequence shown here is derived from an EMBL/GenBank/DDBJ whole genome shotgun (WGS) entry which is preliminary data.</text>
</comment>
<evidence type="ECO:0000259" key="2">
    <source>
        <dbReference type="Pfam" id="PF20163"/>
    </source>
</evidence>
<evidence type="ECO:0000313" key="3">
    <source>
        <dbReference type="EMBL" id="CAI0648858.1"/>
    </source>
</evidence>
<dbReference type="Proteomes" id="UP001152533">
    <property type="component" value="Unassembled WGS sequence"/>
</dbReference>
<gene>
    <name evidence="3" type="ORF">CGXH109_LOCUS80108</name>
</gene>
<feature type="transmembrane region" description="Helical" evidence="1">
    <location>
        <begin position="35"/>
        <end position="57"/>
    </location>
</feature>
<proteinExistence type="predicted"/>
<keyword evidence="1" id="KW-1133">Transmembrane helix</keyword>
<accession>A0A9W4RWP2</accession>
<reference evidence="3" key="1">
    <citation type="submission" date="2022-08" db="EMBL/GenBank/DDBJ databases">
        <authorList>
            <person name="Giroux E."/>
            <person name="Giroux E."/>
        </authorList>
    </citation>
    <scope>NUCLEOTIDE SEQUENCE</scope>
    <source>
        <strain evidence="3">H1091258</strain>
    </source>
</reference>
<protein>
    <recommendedName>
        <fullName evidence="2">DUF6536 domain-containing protein</fullName>
    </recommendedName>
</protein>
<evidence type="ECO:0000313" key="4">
    <source>
        <dbReference type="Proteomes" id="UP001152533"/>
    </source>
</evidence>
<keyword evidence="4" id="KW-1185">Reference proteome</keyword>
<keyword evidence="1" id="KW-0472">Membrane</keyword>
<dbReference type="PANTHER" id="PTHR35395">
    <property type="entry name" value="DUF6536 DOMAIN-CONTAINING PROTEIN"/>
    <property type="match status" value="1"/>
</dbReference>
<dbReference type="EMBL" id="CAMGZC010000613">
    <property type="protein sequence ID" value="CAI0648858.1"/>
    <property type="molecule type" value="Genomic_DNA"/>
</dbReference>
<feature type="domain" description="DUF6536" evidence="2">
    <location>
        <begin position="31"/>
        <end position="185"/>
    </location>
</feature>
<dbReference type="InterPro" id="IPR046623">
    <property type="entry name" value="DUF6536"/>
</dbReference>
<feature type="transmembrane region" description="Helical" evidence="1">
    <location>
        <begin position="85"/>
        <end position="105"/>
    </location>
</feature>
<feature type="transmembrane region" description="Helical" evidence="1">
    <location>
        <begin position="400"/>
        <end position="422"/>
    </location>
</feature>
<organism evidence="3 4">
    <name type="scientific">Colletotrichum noveboracense</name>
    <dbReference type="NCBI Taxonomy" id="2664923"/>
    <lineage>
        <taxon>Eukaryota</taxon>
        <taxon>Fungi</taxon>
        <taxon>Dikarya</taxon>
        <taxon>Ascomycota</taxon>
        <taxon>Pezizomycotina</taxon>
        <taxon>Sordariomycetes</taxon>
        <taxon>Hypocreomycetidae</taxon>
        <taxon>Glomerellales</taxon>
        <taxon>Glomerellaceae</taxon>
        <taxon>Colletotrichum</taxon>
        <taxon>Colletotrichum gloeosporioides species complex</taxon>
    </lineage>
</organism>
<sequence length="512" mass="58092">MARPFWSQLSSKHRKPRLPNLSEWVRLPSGWRKSAVINIGLMSVSMMVLIAFLAVAISETGDIKQAWKFCESDCRHDNTKNMNTLLHLLINALSTVVLASSNFFMQVLNAPSRREVDAVHARGKWLDIGIPSWRNAFFLSRFKLAAWISLGLTSIPIHMLFNSSVFQMTSRFGDFGLYVASESFLTGEPYIFPGASLYIKDYWEFEDLKTERTSAARSNISTTAATVSEWERLDAIQCQNMYRPGLCNGLKDYHNVVLVVDGPGWTRDDLWNLSMIADRLWEPVIPRYDLNSLLMADQCNMSGNTWNGVPECGVDCRQLRKRDGGSRSRSLSWAISEPDIPWFIHIDDSFTWRNRTLYSATEGERYDDYRFGARVTSFEVSYCMAEPSMATCSVALSKPLMLAVVLSVFLKLVICVVVVRFIGPQEPLVTPGDAVTSFISTEDRGSFSGVVTQEMIRRRKRNSNVMTDVYAFESLESRHWVKKQQLRVMAIPRGVWQSASGNNFRVGHLCEA</sequence>
<keyword evidence="1" id="KW-0812">Transmembrane</keyword>
<feature type="transmembrane region" description="Helical" evidence="1">
    <location>
        <begin position="144"/>
        <end position="161"/>
    </location>
</feature>